<evidence type="ECO:0000256" key="1">
    <source>
        <dbReference type="SAM" id="MobiDB-lite"/>
    </source>
</evidence>
<dbReference type="RefSeq" id="WP_162311298.1">
    <property type="nucleotide sequence ID" value="NZ_JACHGU010000001.1"/>
</dbReference>
<proteinExistence type="predicted"/>
<dbReference type="EMBL" id="MWIP01000009">
    <property type="protein sequence ID" value="KAF1685974.1"/>
    <property type="molecule type" value="Genomic_DNA"/>
</dbReference>
<dbReference type="Pfam" id="PF13487">
    <property type="entry name" value="HD_5"/>
    <property type="match status" value="1"/>
</dbReference>
<dbReference type="InterPro" id="IPR003607">
    <property type="entry name" value="HD/PDEase_dom"/>
</dbReference>
<dbReference type="PANTHER" id="PTHR43155:SF2">
    <property type="entry name" value="CYCLIC DI-GMP PHOSPHODIESTERASE PA4108"/>
    <property type="match status" value="1"/>
</dbReference>
<evidence type="ECO:0000313" key="3">
    <source>
        <dbReference type="EMBL" id="KAF1685974.1"/>
    </source>
</evidence>
<feature type="region of interest" description="Disordered" evidence="1">
    <location>
        <begin position="49"/>
        <end position="73"/>
    </location>
</feature>
<dbReference type="InterPro" id="IPR037522">
    <property type="entry name" value="HD_GYP_dom"/>
</dbReference>
<sequence length="375" mass="40989">MDLVPLHRSDIQLGREAPFDIYDPHGNKLLSKGVLIASEAVWERLLERGRRDSSDEGASGSRNAEREVPPPPTVFDKVEAFSGELGALHDSLVGGRASGAAAAFHALSDRVVACFDADQDAMLAAFQIGCGDDTPATRMLHVCVLSELMSARLELEQAARRLVRVAALSYDLGMHALYGQLALQAFGLSREQQAQLHGHPQLSVELLRRAGIEDAGWLELVLSHHERIDGSGYPRGLHDSDITRPARILAIADIYSAMIRPRAYRGAINAREAMREIFLERGRWVDPDLSAILIKAVGMYPPGSFVRLASGEVAVVVGRTDNASLPEIRSVVGMEGMPRAVPVARDPQDPLYAIVATVPPSEYRFPMAPVRKLWR</sequence>
<feature type="domain" description="HD-GYP" evidence="2">
    <location>
        <begin position="113"/>
        <end position="309"/>
    </location>
</feature>
<dbReference type="CDD" id="cd00077">
    <property type="entry name" value="HDc"/>
    <property type="match status" value="1"/>
</dbReference>
<dbReference type="GO" id="GO:0008081">
    <property type="term" value="F:phosphoric diester hydrolase activity"/>
    <property type="evidence" value="ECO:0007669"/>
    <property type="project" value="UniProtKB-ARBA"/>
</dbReference>
<evidence type="ECO:0000259" key="2">
    <source>
        <dbReference type="PROSITE" id="PS51832"/>
    </source>
</evidence>
<evidence type="ECO:0000313" key="4">
    <source>
        <dbReference type="Proteomes" id="UP000462066"/>
    </source>
</evidence>
<keyword evidence="4" id="KW-1185">Reference proteome</keyword>
<dbReference type="Proteomes" id="UP000462066">
    <property type="component" value="Unassembled WGS sequence"/>
</dbReference>
<dbReference type="AlphaFoldDB" id="A0A7V8GLN1"/>
<reference evidence="3 4" key="1">
    <citation type="submission" date="2017-10" db="EMBL/GenBank/DDBJ databases">
        <title>Whole genome sequencing of Pseudoxanthomonas broegbernensis DSM 12573(T).</title>
        <authorList>
            <person name="Kumar S."/>
            <person name="Bansal K."/>
            <person name="Kaur A."/>
            <person name="Patil P."/>
            <person name="Sharma S."/>
            <person name="Patil P.B."/>
        </authorList>
    </citation>
    <scope>NUCLEOTIDE SEQUENCE [LARGE SCALE GENOMIC DNA]</scope>
    <source>
        <strain evidence="3 4">DSM 12573</strain>
    </source>
</reference>
<dbReference type="PANTHER" id="PTHR43155">
    <property type="entry name" value="CYCLIC DI-GMP PHOSPHODIESTERASE PA4108-RELATED"/>
    <property type="match status" value="1"/>
</dbReference>
<dbReference type="SUPFAM" id="SSF109604">
    <property type="entry name" value="HD-domain/PDEase-like"/>
    <property type="match status" value="1"/>
</dbReference>
<dbReference type="Gene3D" id="1.10.3210.10">
    <property type="entry name" value="Hypothetical protein af1432"/>
    <property type="match status" value="1"/>
</dbReference>
<protein>
    <recommendedName>
        <fullName evidence="2">HD-GYP domain-containing protein</fullName>
    </recommendedName>
</protein>
<organism evidence="3 4">
    <name type="scientific">Pseudoxanthomonas broegbernensis</name>
    <dbReference type="NCBI Taxonomy" id="83619"/>
    <lineage>
        <taxon>Bacteria</taxon>
        <taxon>Pseudomonadati</taxon>
        <taxon>Pseudomonadota</taxon>
        <taxon>Gammaproteobacteria</taxon>
        <taxon>Lysobacterales</taxon>
        <taxon>Lysobacteraceae</taxon>
        <taxon>Pseudoxanthomonas</taxon>
    </lineage>
</organism>
<accession>A0A7V8GLN1</accession>
<dbReference type="PROSITE" id="PS51832">
    <property type="entry name" value="HD_GYP"/>
    <property type="match status" value="1"/>
</dbReference>
<comment type="caution">
    <text evidence="3">The sequence shown here is derived from an EMBL/GenBank/DDBJ whole genome shotgun (WGS) entry which is preliminary data.</text>
</comment>
<gene>
    <name evidence="3" type="ORF">B1992_09720</name>
</gene>
<name>A0A7V8GLN1_9GAMM</name>